<feature type="signal peptide" evidence="1">
    <location>
        <begin position="1"/>
        <end position="23"/>
    </location>
</feature>
<reference evidence="3 4" key="1">
    <citation type="submission" date="2017-05" db="EMBL/GenBank/DDBJ databases">
        <title>De novo genome assembly of Deniococcus indicus strain DR1.</title>
        <authorList>
            <person name="Chauhan D."/>
            <person name="Yennamalli R.M."/>
            <person name="Priyadarshini R."/>
        </authorList>
    </citation>
    <scope>NUCLEOTIDE SEQUENCE [LARGE SCALE GENOMIC DNA]</scope>
    <source>
        <strain evidence="3 4">DR1</strain>
    </source>
</reference>
<evidence type="ECO:0000256" key="1">
    <source>
        <dbReference type="SAM" id="SignalP"/>
    </source>
</evidence>
<protein>
    <recommendedName>
        <fullName evidence="5">Secreted protein</fullName>
    </recommendedName>
</protein>
<feature type="chain" id="PRO_5011913660" description="Secreted protein" evidence="1">
    <location>
        <begin position="24"/>
        <end position="100"/>
    </location>
</feature>
<proteinExistence type="predicted"/>
<keyword evidence="4" id="KW-1185">Reference proteome</keyword>
<sequence length="100" mass="11340">MSPPNLILHATTCLTLLGLTAKAALRAMEDSWQIQHLMMCRLLPQHDHCPVGYLHCSKWGIGICNYSNVRRALLSDDVLGLMNLRPMPFLCQRDAAVRRR</sequence>
<evidence type="ECO:0008006" key="5">
    <source>
        <dbReference type="Google" id="ProtNLM"/>
    </source>
</evidence>
<dbReference type="EMBL" id="NHMK01000027">
    <property type="protein sequence ID" value="OWL94143.1"/>
    <property type="molecule type" value="Genomic_DNA"/>
</dbReference>
<accession>A0A246BFY5</accession>
<name>A0A246BFY5_9DEIO</name>
<gene>
    <name evidence="3" type="ORF">CBQ26_16725</name>
    <name evidence="2" type="ORF">CBQ26_18950</name>
</gene>
<evidence type="ECO:0000313" key="3">
    <source>
        <dbReference type="EMBL" id="OWL94143.1"/>
    </source>
</evidence>
<organism evidence="3 4">
    <name type="scientific">Deinococcus indicus</name>
    <dbReference type="NCBI Taxonomy" id="223556"/>
    <lineage>
        <taxon>Bacteria</taxon>
        <taxon>Thermotogati</taxon>
        <taxon>Deinococcota</taxon>
        <taxon>Deinococci</taxon>
        <taxon>Deinococcales</taxon>
        <taxon>Deinococcaceae</taxon>
        <taxon>Deinococcus</taxon>
    </lineage>
</organism>
<evidence type="ECO:0000313" key="2">
    <source>
        <dbReference type="EMBL" id="OWL93663.1"/>
    </source>
</evidence>
<dbReference type="AlphaFoldDB" id="A0A246BFY5"/>
<keyword evidence="1" id="KW-0732">Signal</keyword>
<evidence type="ECO:0000313" key="4">
    <source>
        <dbReference type="Proteomes" id="UP000197208"/>
    </source>
</evidence>
<comment type="caution">
    <text evidence="3">The sequence shown here is derived from an EMBL/GenBank/DDBJ whole genome shotgun (WGS) entry which is preliminary data.</text>
</comment>
<dbReference type="EMBL" id="NHMK01000032">
    <property type="protein sequence ID" value="OWL93663.1"/>
    <property type="molecule type" value="Genomic_DNA"/>
</dbReference>
<dbReference type="Proteomes" id="UP000197208">
    <property type="component" value="Unassembled WGS sequence"/>
</dbReference>